<comment type="caution">
    <text evidence="1">The sequence shown here is derived from an EMBL/GenBank/DDBJ whole genome shotgun (WGS) entry which is preliminary data.</text>
</comment>
<keyword evidence="2" id="KW-1185">Reference proteome</keyword>
<reference evidence="1 2" key="3">
    <citation type="journal article" date="2015" name="Genome Announc.">
        <title>Draft Genome Sequence of the Archiascomycetous Yeast Saitoella complicata.</title>
        <authorList>
            <person name="Yamauchi K."/>
            <person name="Kondo S."/>
            <person name="Hamamoto M."/>
            <person name="Takahashi Y."/>
            <person name="Ogura Y."/>
            <person name="Hayashi T."/>
            <person name="Nishida H."/>
        </authorList>
    </citation>
    <scope>NUCLEOTIDE SEQUENCE [LARGE SCALE GENOMIC DNA]</scope>
    <source>
        <strain evidence="1 2">NRRL Y-17804</strain>
    </source>
</reference>
<dbReference type="EMBL" id="BACD03000009">
    <property type="protein sequence ID" value="GAO47442.1"/>
    <property type="molecule type" value="Genomic_DNA"/>
</dbReference>
<accession>A0A0E9NC54</accession>
<evidence type="ECO:0000313" key="2">
    <source>
        <dbReference type="Proteomes" id="UP000033140"/>
    </source>
</evidence>
<reference evidence="1 2" key="2">
    <citation type="journal article" date="2014" name="J. Gen. Appl. Microbiol.">
        <title>The early diverging ascomycetous budding yeast Saitoella complicata has three histone deacetylases belonging to the Clr6, Hos2, and Rpd3 lineages.</title>
        <authorList>
            <person name="Nishida H."/>
            <person name="Matsumoto T."/>
            <person name="Kondo S."/>
            <person name="Hamamoto M."/>
            <person name="Yoshikawa H."/>
        </authorList>
    </citation>
    <scope>NUCLEOTIDE SEQUENCE [LARGE SCALE GENOMIC DNA]</scope>
    <source>
        <strain evidence="1 2">NRRL Y-17804</strain>
    </source>
</reference>
<sequence>MGRVQQQPWPGQTNAYTAGRRMLSGNLPGSRAAYDLGAQSAAIRVSRPLSLSFNSYRISAPLASQTSNHADQALIWTAELKRPHLVGDADHRKLWTDITDGKPTQQLGGPACQTPFFVHTARLLRIISDGCRSANLKTPTVCGVFHSRSVIRMGLDCNTYTRCSLRHQVLHGGLPSRSLVLSDTDLR</sequence>
<organism evidence="1 2">
    <name type="scientific">Saitoella complicata (strain BCRC 22490 / CBS 7301 / JCM 7358 / NBRC 10748 / NRRL Y-17804)</name>
    <dbReference type="NCBI Taxonomy" id="698492"/>
    <lineage>
        <taxon>Eukaryota</taxon>
        <taxon>Fungi</taxon>
        <taxon>Dikarya</taxon>
        <taxon>Ascomycota</taxon>
        <taxon>Taphrinomycotina</taxon>
        <taxon>Taphrinomycotina incertae sedis</taxon>
        <taxon>Saitoella</taxon>
    </lineage>
</organism>
<dbReference type="Proteomes" id="UP000033140">
    <property type="component" value="Unassembled WGS sequence"/>
</dbReference>
<evidence type="ECO:0000313" key="1">
    <source>
        <dbReference type="EMBL" id="GAO47442.1"/>
    </source>
</evidence>
<dbReference type="AlphaFoldDB" id="A0A0E9NC54"/>
<proteinExistence type="predicted"/>
<name>A0A0E9NC54_SAICN</name>
<gene>
    <name evidence="1" type="ORF">G7K_1650-t2</name>
</gene>
<protein>
    <submittedName>
        <fullName evidence="1">Uncharacterized protein</fullName>
    </submittedName>
</protein>
<reference evidence="1 2" key="1">
    <citation type="journal article" date="2011" name="J. Gen. Appl. Microbiol.">
        <title>Draft genome sequencing of the enigmatic yeast Saitoella complicata.</title>
        <authorList>
            <person name="Nishida H."/>
            <person name="Hamamoto M."/>
            <person name="Sugiyama J."/>
        </authorList>
    </citation>
    <scope>NUCLEOTIDE SEQUENCE [LARGE SCALE GENOMIC DNA]</scope>
    <source>
        <strain evidence="1 2">NRRL Y-17804</strain>
    </source>
</reference>